<keyword evidence="2" id="KW-1185">Reference proteome</keyword>
<evidence type="ECO:0000313" key="2">
    <source>
        <dbReference type="Proteomes" id="UP000682782"/>
    </source>
</evidence>
<reference evidence="1" key="1">
    <citation type="submission" date="2021-01" db="EMBL/GenBank/DDBJ databases">
        <title>Complete genome sequence of Clostridiales bacterium R-7.</title>
        <authorList>
            <person name="Mahoney-Kurpe S.C."/>
            <person name="Palevich N."/>
            <person name="Koike S."/>
            <person name="Moon C.D."/>
            <person name="Attwood G.T."/>
        </authorList>
    </citation>
    <scope>NUCLEOTIDE SEQUENCE</scope>
    <source>
        <strain evidence="1">R-7</strain>
    </source>
</reference>
<sequence length="286" mass="33388">MDYSQYENYGFDRVSAFNLSTGYEKRSYQAHWHSYGEILLVGPGKTNVFRVNQSTYELVEGDFLLMWPMEVHEIIDADRKESLVIQFSNTFMNSLFDLQRIMHFYRNLHVLCINAHPELVGKLRVIAEKMKEIWFEAGPDRELRCCMLLMEFMLTLDRHRDEFAPELHGGDTYSYTDTVMRRMMTVTDYIKNNLTADDLSQAAMAEMAGISKDYFSRIFRSVTGTNYSRWLNMIRMEKATELLADEEMTLTEVAMRSGFQSISSFNRVFRAEKGMAPGEYRALSVK</sequence>
<dbReference type="EMBL" id="CP068393">
    <property type="protein sequence ID" value="QUC66400.1"/>
    <property type="molecule type" value="Genomic_DNA"/>
</dbReference>
<protein>
    <submittedName>
        <fullName evidence="1">Helix-turn-helix transcriptional regulator</fullName>
    </submittedName>
</protein>
<organism evidence="1 2">
    <name type="scientific">Aristaeella hokkaidonensis</name>
    <dbReference type="NCBI Taxonomy" id="3046382"/>
    <lineage>
        <taxon>Bacteria</taxon>
        <taxon>Bacillati</taxon>
        <taxon>Bacillota</taxon>
        <taxon>Clostridia</taxon>
        <taxon>Eubacteriales</taxon>
        <taxon>Aristaeellaceae</taxon>
        <taxon>Aristaeella</taxon>
    </lineage>
</organism>
<gene>
    <name evidence="1" type="ORF">JYE49_11090</name>
</gene>
<dbReference type="Proteomes" id="UP000682782">
    <property type="component" value="Chromosome"/>
</dbReference>
<accession>A0AC61MV82</accession>
<name>A0AC61MV82_9FIRM</name>
<evidence type="ECO:0000313" key="1">
    <source>
        <dbReference type="EMBL" id="QUC66400.1"/>
    </source>
</evidence>
<proteinExistence type="predicted"/>